<sequence>MGTTRTTPPAGWELQAVPADVDPAGWADVYESRHQTKDGSTFVYGSWCDGILEIVVEQDGSEISLPSGWAARQLAELLYDLASRS</sequence>
<proteinExistence type="predicted"/>
<dbReference type="AlphaFoldDB" id="A0A7Y7IH13"/>
<organism evidence="1 2">
    <name type="scientific">Arthrobacter wenxiniae</name>
    <dbReference type="NCBI Taxonomy" id="2713570"/>
    <lineage>
        <taxon>Bacteria</taxon>
        <taxon>Bacillati</taxon>
        <taxon>Actinomycetota</taxon>
        <taxon>Actinomycetes</taxon>
        <taxon>Micrococcales</taxon>
        <taxon>Micrococcaceae</taxon>
        <taxon>Arthrobacter</taxon>
    </lineage>
</organism>
<name>A0A7Y7IH13_9MICC</name>
<evidence type="ECO:0000313" key="2">
    <source>
        <dbReference type="Proteomes" id="UP000543556"/>
    </source>
</evidence>
<protein>
    <submittedName>
        <fullName evidence="1">Uncharacterized protein</fullName>
    </submittedName>
</protein>
<accession>A0A7Y7IH13</accession>
<gene>
    <name evidence="1" type="ORF">G6034_07510</name>
</gene>
<dbReference type="EMBL" id="JAAMFM010000008">
    <property type="protein sequence ID" value="NVM94756.1"/>
    <property type="molecule type" value="Genomic_DNA"/>
</dbReference>
<dbReference type="RefSeq" id="WP_176634490.1">
    <property type="nucleotide sequence ID" value="NZ_JAAMFM010000008.1"/>
</dbReference>
<reference evidence="1 2" key="1">
    <citation type="submission" date="2020-02" db="EMBL/GenBank/DDBJ databases">
        <title>Genome sequence of strain AETb3-4.</title>
        <authorList>
            <person name="Gao J."/>
            <person name="Zhang X."/>
        </authorList>
    </citation>
    <scope>NUCLEOTIDE SEQUENCE [LARGE SCALE GENOMIC DNA]</scope>
    <source>
        <strain evidence="1 2">AETb3-4</strain>
    </source>
</reference>
<comment type="caution">
    <text evidence="1">The sequence shown here is derived from an EMBL/GenBank/DDBJ whole genome shotgun (WGS) entry which is preliminary data.</text>
</comment>
<evidence type="ECO:0000313" key="1">
    <source>
        <dbReference type="EMBL" id="NVM94756.1"/>
    </source>
</evidence>
<keyword evidence="2" id="KW-1185">Reference proteome</keyword>
<dbReference type="Proteomes" id="UP000543556">
    <property type="component" value="Unassembled WGS sequence"/>
</dbReference>